<evidence type="ECO:0000256" key="2">
    <source>
        <dbReference type="ARBA" id="ARBA00022692"/>
    </source>
</evidence>
<feature type="region of interest" description="Disordered" evidence="5">
    <location>
        <begin position="352"/>
        <end position="406"/>
    </location>
</feature>
<feature type="transmembrane region" description="Helical" evidence="6">
    <location>
        <begin position="146"/>
        <end position="163"/>
    </location>
</feature>
<dbReference type="PANTHER" id="PTHR30566:SF25">
    <property type="entry name" value="INNER MEMBRANE PROTEIN"/>
    <property type="match status" value="1"/>
</dbReference>
<accession>A0A921TEE9</accession>
<evidence type="ECO:0000259" key="7">
    <source>
        <dbReference type="Pfam" id="PF00924"/>
    </source>
</evidence>
<dbReference type="GO" id="GO:0008381">
    <property type="term" value="F:mechanosensitive monoatomic ion channel activity"/>
    <property type="evidence" value="ECO:0007669"/>
    <property type="project" value="UniProtKB-ARBA"/>
</dbReference>
<dbReference type="Gene3D" id="2.30.30.60">
    <property type="match status" value="1"/>
</dbReference>
<dbReference type="InterPro" id="IPR006685">
    <property type="entry name" value="MscS_channel_2nd"/>
</dbReference>
<gene>
    <name evidence="8" type="ORF">PMES_00393</name>
</gene>
<evidence type="ECO:0000256" key="4">
    <source>
        <dbReference type="ARBA" id="ARBA00023136"/>
    </source>
</evidence>
<evidence type="ECO:0000256" key="3">
    <source>
        <dbReference type="ARBA" id="ARBA00022989"/>
    </source>
</evidence>
<feature type="transmembrane region" description="Helical" evidence="6">
    <location>
        <begin position="65"/>
        <end position="83"/>
    </location>
</feature>
<comment type="subcellular location">
    <subcellularLocation>
        <location evidence="1">Membrane</location>
    </subcellularLocation>
</comment>
<evidence type="ECO:0000256" key="5">
    <source>
        <dbReference type="SAM" id="MobiDB-lite"/>
    </source>
</evidence>
<dbReference type="PANTHER" id="PTHR30566">
    <property type="entry name" value="YNAI-RELATED MECHANOSENSITIVE ION CHANNEL"/>
    <property type="match status" value="1"/>
</dbReference>
<feature type="compositionally biased region" description="Gly residues" evidence="5">
    <location>
        <begin position="363"/>
        <end position="372"/>
    </location>
</feature>
<evidence type="ECO:0000256" key="6">
    <source>
        <dbReference type="SAM" id="Phobius"/>
    </source>
</evidence>
<dbReference type="Pfam" id="PF00924">
    <property type="entry name" value="MS_channel_2nd"/>
    <property type="match status" value="1"/>
</dbReference>
<evidence type="ECO:0000313" key="9">
    <source>
        <dbReference type="Proteomes" id="UP000698242"/>
    </source>
</evidence>
<name>A0A921TEE9_9RHOB</name>
<feature type="domain" description="Mechanosensitive ion channel MscS" evidence="7">
    <location>
        <begin position="191"/>
        <end position="257"/>
    </location>
</feature>
<sequence length="406" mass="44411">MPGPLTIFRDAAERVLPAGTAPWAVLLGAVILAWLLHAVIWRWVARLAEGRGALRWQIVRRMRRPVRLILVVAALGLAVDASGLGAEGFRIVEQIAFALLIVLGGWVAVVMLDVTVDRITRDFRLEDEDNLAARKHVTQARVLRQSARILIVLLTAGLVLSTFESVRSYGVSLFASAGAAGLVLGFAARPVLANLIAGIQIAFTQPIRLDDVVIVENEWGWIEEINATYVVVRIWDLRRMVVPLSYFIEKPFQNWTRDSAAIIGTVLWHLDYAAPVKAMRGKLDEFVHDTPLWDGKVANIQVVETGAETIQVRALVSARNAPRAWDLRCEIRERMLEWLSAEHPEALPRTRAELERAPRRASAGGGADGDGPGMAPADEVEIAAGGDGSGVPHAARPAPRRAPGPR</sequence>
<dbReference type="AlphaFoldDB" id="A0A921TEE9"/>
<dbReference type="Proteomes" id="UP000698242">
    <property type="component" value="Unassembled WGS sequence"/>
</dbReference>
<proteinExistence type="predicted"/>
<dbReference type="Gene3D" id="1.10.287.1260">
    <property type="match status" value="1"/>
</dbReference>
<dbReference type="GO" id="GO:0016020">
    <property type="term" value="C:membrane"/>
    <property type="evidence" value="ECO:0007669"/>
    <property type="project" value="UniProtKB-SubCell"/>
</dbReference>
<keyword evidence="9" id="KW-1185">Reference proteome</keyword>
<dbReference type="InterPro" id="IPR010920">
    <property type="entry name" value="LSM_dom_sf"/>
</dbReference>
<keyword evidence="3 6" id="KW-1133">Transmembrane helix</keyword>
<feature type="transmembrane region" description="Helical" evidence="6">
    <location>
        <begin position="95"/>
        <end position="116"/>
    </location>
</feature>
<evidence type="ECO:0000313" key="8">
    <source>
        <dbReference type="EMBL" id="KAF0677247.1"/>
    </source>
</evidence>
<evidence type="ECO:0000256" key="1">
    <source>
        <dbReference type="ARBA" id="ARBA00004370"/>
    </source>
</evidence>
<feature type="transmembrane region" description="Helical" evidence="6">
    <location>
        <begin position="169"/>
        <end position="188"/>
    </location>
</feature>
<dbReference type="RefSeq" id="WP_159963854.1">
    <property type="nucleotide sequence ID" value="NZ_APKE01000006.1"/>
</dbReference>
<protein>
    <submittedName>
        <fullName evidence="8">Membrane protein</fullName>
    </submittedName>
</protein>
<dbReference type="InterPro" id="IPR023408">
    <property type="entry name" value="MscS_beta-dom_sf"/>
</dbReference>
<keyword evidence="2 6" id="KW-0812">Transmembrane</keyword>
<dbReference type="EMBL" id="APKE01000006">
    <property type="protein sequence ID" value="KAF0677247.1"/>
    <property type="molecule type" value="Genomic_DNA"/>
</dbReference>
<reference evidence="8" key="1">
    <citation type="submission" date="2013-03" db="EMBL/GenBank/DDBJ databases">
        <title>Genome Sequence of the Profundibacterium mesophilum strain KAUST100406-0324T from Red Sea, a novel genus in the family Rhodobacteraceae.</title>
        <authorList>
            <person name="Essack M."/>
            <person name="Alam I."/>
            <person name="Lafi F."/>
            <person name="Alawi W."/>
            <person name="Kamanu F."/>
            <person name="Al-Suwailem A."/>
            <person name="Lee O.O."/>
            <person name="Xu Y."/>
            <person name="Bajic V."/>
            <person name="Qian P.-Y."/>
            <person name="Archer J."/>
        </authorList>
    </citation>
    <scope>NUCLEOTIDE SEQUENCE</scope>
    <source>
        <strain evidence="8">KAUST100406-0324</strain>
    </source>
</reference>
<organism evidence="8 9">
    <name type="scientific">Profundibacterium mesophilum KAUST100406-0324</name>
    <dbReference type="NCBI Taxonomy" id="1037889"/>
    <lineage>
        <taxon>Bacteria</taxon>
        <taxon>Pseudomonadati</taxon>
        <taxon>Pseudomonadota</taxon>
        <taxon>Alphaproteobacteria</taxon>
        <taxon>Rhodobacterales</taxon>
        <taxon>Roseobacteraceae</taxon>
        <taxon>Profundibacterium</taxon>
    </lineage>
</organism>
<feature type="transmembrane region" description="Helical" evidence="6">
    <location>
        <begin position="20"/>
        <end position="44"/>
    </location>
</feature>
<keyword evidence="4 6" id="KW-0472">Membrane</keyword>
<dbReference type="OrthoDB" id="9792218at2"/>
<dbReference type="SUPFAM" id="SSF50182">
    <property type="entry name" value="Sm-like ribonucleoproteins"/>
    <property type="match status" value="1"/>
</dbReference>
<comment type="caution">
    <text evidence="8">The sequence shown here is derived from an EMBL/GenBank/DDBJ whole genome shotgun (WGS) entry which is preliminary data.</text>
</comment>